<name>A0A146KTL7_LYGHE</name>
<gene>
    <name evidence="4" type="primary">APLP_2</name>
    <name evidence="4" type="ORF">g.90526</name>
</gene>
<reference evidence="4" key="1">
    <citation type="journal article" date="2016" name="Gigascience">
        <title>De novo construction of an expanded transcriptome assembly for the western tarnished plant bug, Lygus hesperus.</title>
        <authorList>
            <person name="Tassone E.E."/>
            <person name="Geib S.M."/>
            <person name="Hall B."/>
            <person name="Fabrick J.A."/>
            <person name="Brent C.S."/>
            <person name="Hull J.J."/>
        </authorList>
    </citation>
    <scope>NUCLEOTIDE SEQUENCE</scope>
</reference>
<dbReference type="EMBL" id="GDHC01018776">
    <property type="protein sequence ID" value="JAP99852.1"/>
    <property type="molecule type" value="Transcribed_RNA"/>
</dbReference>
<dbReference type="SUPFAM" id="SSF56968">
    <property type="entry name" value="Lipovitellin-phosvitin complex, beta-sheet shell regions"/>
    <property type="match status" value="1"/>
</dbReference>
<dbReference type="InterPro" id="IPR050733">
    <property type="entry name" value="Vitellogenin/Apolipophorin"/>
</dbReference>
<protein>
    <submittedName>
        <fullName evidence="4">Apolipophorin</fullName>
    </submittedName>
</protein>
<dbReference type="InterPro" id="IPR015819">
    <property type="entry name" value="Lipid_transp_b-sht_shell"/>
</dbReference>
<sequence>FCSPVSDHRGGIMVVDRPPLSIGILLLIAVTYASSRECKFTCSGAPGNLVKLEPGKAYQYDLSGTTVTTKPGAKGEVSKLGLNAKVEIVAGSGCENVITLSKVQTSGPDGKGFVPLFGQPHTMEFIKKFNLDKTIGSSPTKFGLQGGKLEELCVDESEHFASLNIKRAVISLLQAALTKEGSAELTETDVFGVCPTSLDATKSGDSLTVSKTRNLNRCSHREGINLPFPTSSYFANSDIQTSHVLSGELKVTQKFESGVLKSAESQELYEYNPTSALEAQTKI</sequence>
<evidence type="ECO:0000313" key="4">
    <source>
        <dbReference type="EMBL" id="JAP99852.1"/>
    </source>
</evidence>
<dbReference type="PROSITE" id="PS51211">
    <property type="entry name" value="VITELLOGENIN"/>
    <property type="match status" value="1"/>
</dbReference>
<dbReference type="InterPro" id="IPR015816">
    <property type="entry name" value="Vitellinogen_b-sht_N"/>
</dbReference>
<dbReference type="PANTHER" id="PTHR23345:SF36">
    <property type="entry name" value="APOLIPOPHORINS"/>
    <property type="match status" value="1"/>
</dbReference>
<dbReference type="PANTHER" id="PTHR23345">
    <property type="entry name" value="VITELLOGENIN-RELATED"/>
    <property type="match status" value="1"/>
</dbReference>
<proteinExistence type="predicted"/>
<dbReference type="InterPro" id="IPR001747">
    <property type="entry name" value="Vitellogenin_N"/>
</dbReference>
<comment type="caution">
    <text evidence="2">Lacks conserved residue(s) required for the propagation of feature annotation.</text>
</comment>
<evidence type="ECO:0000256" key="1">
    <source>
        <dbReference type="ARBA" id="ARBA00022729"/>
    </source>
</evidence>
<dbReference type="AlphaFoldDB" id="A0A146KTL7"/>
<dbReference type="GO" id="GO:0005319">
    <property type="term" value="F:lipid transporter activity"/>
    <property type="evidence" value="ECO:0007669"/>
    <property type="project" value="InterPro"/>
</dbReference>
<evidence type="ECO:0000256" key="2">
    <source>
        <dbReference type="PROSITE-ProRule" id="PRU00557"/>
    </source>
</evidence>
<feature type="non-terminal residue" evidence="4">
    <location>
        <position position="283"/>
    </location>
</feature>
<dbReference type="Pfam" id="PF01347">
    <property type="entry name" value="Vitellogenin_N"/>
    <property type="match status" value="1"/>
</dbReference>
<accession>A0A146KTL7</accession>
<dbReference type="Gene3D" id="2.30.230.10">
    <property type="entry name" value="Lipovitellin, beta-sheet shell regions, chain A"/>
    <property type="match status" value="1"/>
</dbReference>
<keyword evidence="1" id="KW-0732">Signal</keyword>
<feature type="non-terminal residue" evidence="4">
    <location>
        <position position="1"/>
    </location>
</feature>
<feature type="domain" description="Vitellogenin" evidence="3">
    <location>
        <begin position="52"/>
        <end position="283"/>
    </location>
</feature>
<organism evidence="4">
    <name type="scientific">Lygus hesperus</name>
    <name type="common">Western plant bug</name>
    <dbReference type="NCBI Taxonomy" id="30085"/>
    <lineage>
        <taxon>Eukaryota</taxon>
        <taxon>Metazoa</taxon>
        <taxon>Ecdysozoa</taxon>
        <taxon>Arthropoda</taxon>
        <taxon>Hexapoda</taxon>
        <taxon>Insecta</taxon>
        <taxon>Pterygota</taxon>
        <taxon>Neoptera</taxon>
        <taxon>Paraneoptera</taxon>
        <taxon>Hemiptera</taxon>
        <taxon>Heteroptera</taxon>
        <taxon>Panheteroptera</taxon>
        <taxon>Cimicomorpha</taxon>
        <taxon>Miridae</taxon>
        <taxon>Mirini</taxon>
        <taxon>Lygus</taxon>
    </lineage>
</organism>
<evidence type="ECO:0000259" key="3">
    <source>
        <dbReference type="PROSITE" id="PS51211"/>
    </source>
</evidence>